<sequence>MDKFIVNEVTTLRRHMESSHAPTYRQWCDRNQFMSMLPKDVLARKTAMKDAAEKLKQSSIDSHTERRPTVKPAAPYSNALFREAAVEWLVSTDQPIDALEQPSFQHMIDVASRGATGIEIPNRKATRAFIIARFKKSLSDLRKRLNVSFYTTYYHCMDHKLIFSRVTP</sequence>
<organism evidence="1 2">
    <name type="scientific">Lentinula detonsa</name>
    <dbReference type="NCBI Taxonomy" id="2804962"/>
    <lineage>
        <taxon>Eukaryota</taxon>
        <taxon>Fungi</taxon>
        <taxon>Dikarya</taxon>
        <taxon>Basidiomycota</taxon>
        <taxon>Agaricomycotina</taxon>
        <taxon>Agaricomycetes</taxon>
        <taxon>Agaricomycetidae</taxon>
        <taxon>Agaricales</taxon>
        <taxon>Marasmiineae</taxon>
        <taxon>Omphalotaceae</taxon>
        <taxon>Lentinula</taxon>
    </lineage>
</organism>
<keyword evidence="2" id="KW-1185">Reference proteome</keyword>
<dbReference type="Proteomes" id="UP001142393">
    <property type="component" value="Unassembled WGS sequence"/>
</dbReference>
<proteinExistence type="predicted"/>
<name>A0A9W8U1Z0_9AGAR</name>
<gene>
    <name evidence="1" type="ORF">DFH05DRAFT_1390489</name>
</gene>
<evidence type="ECO:0000313" key="1">
    <source>
        <dbReference type="EMBL" id="KAJ3749605.1"/>
    </source>
</evidence>
<comment type="caution">
    <text evidence="1">The sequence shown here is derived from an EMBL/GenBank/DDBJ whole genome shotgun (WGS) entry which is preliminary data.</text>
</comment>
<accession>A0A9W8U1Z0</accession>
<protein>
    <submittedName>
        <fullName evidence="1">Uncharacterized protein</fullName>
    </submittedName>
</protein>
<evidence type="ECO:0000313" key="2">
    <source>
        <dbReference type="Proteomes" id="UP001142393"/>
    </source>
</evidence>
<dbReference type="AlphaFoldDB" id="A0A9W8U1Z0"/>
<dbReference type="EMBL" id="JANVFU010000002">
    <property type="protein sequence ID" value="KAJ3749605.1"/>
    <property type="molecule type" value="Genomic_DNA"/>
</dbReference>
<reference evidence="1 2" key="1">
    <citation type="journal article" date="2023" name="Proc. Natl. Acad. Sci. U.S.A.">
        <title>A global phylogenomic analysis of the shiitake genus Lentinula.</title>
        <authorList>
            <person name="Sierra-Patev S."/>
            <person name="Min B."/>
            <person name="Naranjo-Ortiz M."/>
            <person name="Looney B."/>
            <person name="Konkel Z."/>
            <person name="Slot J.C."/>
            <person name="Sakamoto Y."/>
            <person name="Steenwyk J.L."/>
            <person name="Rokas A."/>
            <person name="Carro J."/>
            <person name="Camarero S."/>
            <person name="Ferreira P."/>
            <person name="Molpeceres G."/>
            <person name="Ruiz-Duenas F.J."/>
            <person name="Serrano A."/>
            <person name="Henrissat B."/>
            <person name="Drula E."/>
            <person name="Hughes K.W."/>
            <person name="Mata J.L."/>
            <person name="Ishikawa N.K."/>
            <person name="Vargas-Isla R."/>
            <person name="Ushijima S."/>
            <person name="Smith C.A."/>
            <person name="Donoghue J."/>
            <person name="Ahrendt S."/>
            <person name="Andreopoulos W."/>
            <person name="He G."/>
            <person name="LaButti K."/>
            <person name="Lipzen A."/>
            <person name="Ng V."/>
            <person name="Riley R."/>
            <person name="Sandor L."/>
            <person name="Barry K."/>
            <person name="Martinez A.T."/>
            <person name="Xiao Y."/>
            <person name="Gibbons J.G."/>
            <person name="Terashima K."/>
            <person name="Grigoriev I.V."/>
            <person name="Hibbett D."/>
        </authorList>
    </citation>
    <scope>NUCLEOTIDE SEQUENCE [LARGE SCALE GENOMIC DNA]</scope>
    <source>
        <strain evidence="1 2">TFB7810</strain>
    </source>
</reference>